<gene>
    <name evidence="1" type="ORF">OWV82_010388</name>
</gene>
<protein>
    <submittedName>
        <fullName evidence="1">Disease resistance protein</fullName>
    </submittedName>
</protein>
<evidence type="ECO:0000313" key="2">
    <source>
        <dbReference type="Proteomes" id="UP001164539"/>
    </source>
</evidence>
<sequence length="1041" mass="118399">MTVGETIAIVTGVVGCVTAISTPFVRIAFDRCTKYLKQDEEEDEDNARNLQKEMQILQNITQILERRARVVPDQARLINDAEVAMEMIHRSRNIDPWDCFGICWCLADYRKSYLVGTYVSDVKKRVNKLRYELRSRGVDINEVGELGRHSGDLVGEQANKVVEMIVSEIMYDDEASYIKSGIIGVYGACGVGKTHVVTNACDRILEQLRGSIFFIRLEVSNEDDDLKLQKKIADKIYLKLPNNSSVQENADLLKSALEKKNNVLLVLDDTMKAFSLEDIGLPVDDIFIVTISRSFAVCCQMQCDKLIALRSLSHEEAYELLAKEIGIWRILSTNEIESILKKIAKECGGLPLSIVAAAKWLGTYFEYDNLVSTERSFKMECVAFSNLKYIENKIFQDLELSYEQLKHSRYSCTKECLLYCTMYPRNYAFAATELMKYWMGEGLLREVEGTDEKLGEAKQILEELKDASLLESMSQENGEEIVKMHPIVWDMAVKLEKENPRFFTKPGCRIERDVWKDLSKNVERVSLMNNNLKELLSPSSAYKFHQLSTLLLQGNPLDIQLDRDFFNSFPNLKILDLSNTRVRLQRESLSYLKFLNVLLLRNCTHFTCLPLLSELLELKVLDVSNSSIEELPVGKNRLIKLLSLKLSGTRVKNLPPLSELQALMVLDVSGCRIAELPSLSKLVSLMVLNVSGCPIAELPSLSGLKQLMVLDVSDCPIAELPRGMNHLTKLVCLNLSRTQVRIFPSDVLVKFKYLQQLSTIGCELSGIRGRSVQDGSAAWIGDVQKLGYLNVLEVTFPRLHLYKSYTESGHWRQLSSFKFCVGGFYKGKLKNNSLAFIKEFPDDQKCLLDNTSELLVMRCVNITRLTIPKLSNLKFLDVSYCMRLNHLFTDSVIDDLANLEEIVIAHCGNMVKLIEKDSSRSFQHISRWSLRKLTLFDLPQLQFMYHGDGIRTWSMEEIKIWNCPQLQEFPVSFGVDDEQNLISPTSLKEIRGDDSWLANLKRNSDLSVPFLERTLIKEPPPEELTSRIEMVAPTSDMASVS</sequence>
<dbReference type="EMBL" id="CM051398">
    <property type="protein sequence ID" value="KAJ4718744.1"/>
    <property type="molecule type" value="Genomic_DNA"/>
</dbReference>
<organism evidence="1 2">
    <name type="scientific">Melia azedarach</name>
    <name type="common">Chinaberry tree</name>
    <dbReference type="NCBI Taxonomy" id="155640"/>
    <lineage>
        <taxon>Eukaryota</taxon>
        <taxon>Viridiplantae</taxon>
        <taxon>Streptophyta</taxon>
        <taxon>Embryophyta</taxon>
        <taxon>Tracheophyta</taxon>
        <taxon>Spermatophyta</taxon>
        <taxon>Magnoliopsida</taxon>
        <taxon>eudicotyledons</taxon>
        <taxon>Gunneridae</taxon>
        <taxon>Pentapetalae</taxon>
        <taxon>rosids</taxon>
        <taxon>malvids</taxon>
        <taxon>Sapindales</taxon>
        <taxon>Meliaceae</taxon>
        <taxon>Melia</taxon>
    </lineage>
</organism>
<keyword evidence="2" id="KW-1185">Reference proteome</keyword>
<reference evidence="1 2" key="1">
    <citation type="journal article" date="2023" name="Science">
        <title>Complex scaffold remodeling in plant triterpene biosynthesis.</title>
        <authorList>
            <person name="De La Pena R."/>
            <person name="Hodgson H."/>
            <person name="Liu J.C."/>
            <person name="Stephenson M.J."/>
            <person name="Martin A.C."/>
            <person name="Owen C."/>
            <person name="Harkess A."/>
            <person name="Leebens-Mack J."/>
            <person name="Jimenez L.E."/>
            <person name="Osbourn A."/>
            <person name="Sattely E.S."/>
        </authorList>
    </citation>
    <scope>NUCLEOTIDE SEQUENCE [LARGE SCALE GENOMIC DNA]</scope>
    <source>
        <strain evidence="2">cv. JPN11</strain>
        <tissue evidence="1">Leaf</tissue>
    </source>
</reference>
<dbReference type="Proteomes" id="UP001164539">
    <property type="component" value="Chromosome 5"/>
</dbReference>
<evidence type="ECO:0000313" key="1">
    <source>
        <dbReference type="EMBL" id="KAJ4718744.1"/>
    </source>
</evidence>
<name>A0ACC1Y6V4_MELAZ</name>
<comment type="caution">
    <text evidence="1">The sequence shown here is derived from an EMBL/GenBank/DDBJ whole genome shotgun (WGS) entry which is preliminary data.</text>
</comment>
<accession>A0ACC1Y6V4</accession>
<proteinExistence type="predicted"/>